<proteinExistence type="inferred from homology"/>
<dbReference type="GO" id="GO:1990904">
    <property type="term" value="C:ribonucleoprotein complex"/>
    <property type="evidence" value="ECO:0007669"/>
    <property type="project" value="UniProtKB-KW"/>
</dbReference>
<reference evidence="4 5" key="1">
    <citation type="submission" date="2016-07" db="EMBL/GenBank/DDBJ databases">
        <title>Pervasive Adenine N6-methylation of Active Genes in Fungi.</title>
        <authorList>
            <consortium name="DOE Joint Genome Institute"/>
            <person name="Mondo S.J."/>
            <person name="Dannebaum R.O."/>
            <person name="Kuo R.C."/>
            <person name="Labutti K."/>
            <person name="Haridas S."/>
            <person name="Kuo A."/>
            <person name="Salamov A."/>
            <person name="Ahrendt S.R."/>
            <person name="Lipzen A."/>
            <person name="Sullivan W."/>
            <person name="Andreopoulos W.B."/>
            <person name="Clum A."/>
            <person name="Lindquist E."/>
            <person name="Daum C."/>
            <person name="Ramamoorthy G.K."/>
            <person name="Gryganskyi A."/>
            <person name="Culley D."/>
            <person name="Magnuson J.K."/>
            <person name="James T.Y."/>
            <person name="O'Malley M.A."/>
            <person name="Stajich J.E."/>
            <person name="Spatafora J.W."/>
            <person name="Visel A."/>
            <person name="Grigoriev I.V."/>
        </authorList>
    </citation>
    <scope>NUCLEOTIDE SEQUENCE [LARGE SCALE GENOMIC DNA]</scope>
    <source>
        <strain evidence="4 5">JEL800</strain>
    </source>
</reference>
<keyword evidence="5" id="KW-1185">Reference proteome</keyword>
<organism evidence="4 5">
    <name type="scientific">Rhizoclosmatium globosum</name>
    <dbReference type="NCBI Taxonomy" id="329046"/>
    <lineage>
        <taxon>Eukaryota</taxon>
        <taxon>Fungi</taxon>
        <taxon>Fungi incertae sedis</taxon>
        <taxon>Chytridiomycota</taxon>
        <taxon>Chytridiomycota incertae sedis</taxon>
        <taxon>Chytridiomycetes</taxon>
        <taxon>Chytridiales</taxon>
        <taxon>Chytriomycetaceae</taxon>
        <taxon>Rhizoclosmatium</taxon>
    </lineage>
</organism>
<dbReference type="EMBL" id="MCGO01000001">
    <property type="protein sequence ID" value="ORY53520.1"/>
    <property type="molecule type" value="Genomic_DNA"/>
</dbReference>
<evidence type="ECO:0000313" key="5">
    <source>
        <dbReference type="Proteomes" id="UP000193642"/>
    </source>
</evidence>
<dbReference type="SUPFAM" id="SSF54821">
    <property type="entry name" value="Ribosomal protein S3 C-terminal domain"/>
    <property type="match status" value="1"/>
</dbReference>
<evidence type="ECO:0000313" key="4">
    <source>
        <dbReference type="EMBL" id="ORY53520.1"/>
    </source>
</evidence>
<dbReference type="Proteomes" id="UP000193642">
    <property type="component" value="Unassembled WGS sequence"/>
</dbReference>
<evidence type="ECO:0000256" key="1">
    <source>
        <dbReference type="ARBA" id="ARBA00010761"/>
    </source>
</evidence>
<dbReference type="AlphaFoldDB" id="A0A1Y2D2P0"/>
<dbReference type="GO" id="GO:0005840">
    <property type="term" value="C:ribosome"/>
    <property type="evidence" value="ECO:0007669"/>
    <property type="project" value="UniProtKB-KW"/>
</dbReference>
<protein>
    <submittedName>
        <fullName evidence="4">Uncharacterized protein</fullName>
    </submittedName>
</protein>
<dbReference type="InterPro" id="IPR036419">
    <property type="entry name" value="Ribosomal_S3_C_sf"/>
</dbReference>
<name>A0A1Y2D2P0_9FUNG</name>
<keyword evidence="2" id="KW-0689">Ribosomal protein</keyword>
<evidence type="ECO:0000256" key="3">
    <source>
        <dbReference type="ARBA" id="ARBA00023274"/>
    </source>
</evidence>
<keyword evidence="3" id="KW-0687">Ribonucleoprotein</keyword>
<comment type="caution">
    <text evidence="4">The sequence shown here is derived from an EMBL/GenBank/DDBJ whole genome shotgun (WGS) entry which is preliminary data.</text>
</comment>
<gene>
    <name evidence="4" type="ORF">BCR33DRAFT_654719</name>
</gene>
<accession>A0A1Y2D2P0</accession>
<dbReference type="OrthoDB" id="2149573at2759"/>
<dbReference type="Gene3D" id="3.30.1140.32">
    <property type="entry name" value="Ribosomal protein S3, C-terminal domain"/>
    <property type="match status" value="1"/>
</dbReference>
<comment type="similarity">
    <text evidence="1">Belongs to the universal ribosomal protein uS3 family.</text>
</comment>
<sequence>MRAALDARLGVAGPTAAKADDKPQLADVPIPHVLRRHVLAPSQQAASQSPVGKVLGFRIEVNGKMGTRSNRKIVHYGKLGSNDSHNSMLDFGKASFFNKKGATGVKAWVAYE</sequence>
<evidence type="ECO:0000256" key="2">
    <source>
        <dbReference type="ARBA" id="ARBA00022980"/>
    </source>
</evidence>